<accession>A0ABU1UUE7</accession>
<evidence type="ECO:0000256" key="3">
    <source>
        <dbReference type="ARBA" id="ARBA00023315"/>
    </source>
</evidence>
<keyword evidence="2" id="KW-0808">Transferase</keyword>
<evidence type="ECO:0000256" key="4">
    <source>
        <dbReference type="SAM" id="Phobius"/>
    </source>
</evidence>
<name>A0ABU1UUE7_9GAMM</name>
<keyword evidence="4" id="KW-0812">Transmembrane</keyword>
<dbReference type="InterPro" id="IPR002123">
    <property type="entry name" value="Plipid/glycerol_acylTrfase"/>
</dbReference>
<sequence>MESLSVSAPIGWWRKLRLSRAWRVPATGIGFALFGLGGAVLSLSVFPILYFLPVKQAQRAVYTRRVIATVFRNYVRVLRWLGLLSYEFHRIEQLHRPGQLIIANHPSLLDVVFLMGLTHASCVVKASLWRNPFTAMAVRAANYVSNSDPDLLNRCVDTFKAGHSLIIFPEGTRTKPGQPMVFHRGPSNLALSAGMAITPVMIRCEPATLLKNQQWYEISAQPPHYTIRVLPDVATAAYMADGQMQSMAARQLTRDLVELFTQQLQQR</sequence>
<dbReference type="SUPFAM" id="SSF69593">
    <property type="entry name" value="Glycerol-3-phosphate (1)-acyltransferase"/>
    <property type="match status" value="1"/>
</dbReference>
<proteinExistence type="predicted"/>
<feature type="transmembrane region" description="Helical" evidence="4">
    <location>
        <begin position="29"/>
        <end position="52"/>
    </location>
</feature>
<evidence type="ECO:0000256" key="2">
    <source>
        <dbReference type="ARBA" id="ARBA00022679"/>
    </source>
</evidence>
<keyword evidence="7" id="KW-1185">Reference proteome</keyword>
<dbReference type="PANTHER" id="PTHR10434">
    <property type="entry name" value="1-ACYL-SN-GLYCEROL-3-PHOSPHATE ACYLTRANSFERASE"/>
    <property type="match status" value="1"/>
</dbReference>
<dbReference type="EMBL" id="JAVDVX010000001">
    <property type="protein sequence ID" value="MDR7088794.1"/>
    <property type="molecule type" value="Genomic_DNA"/>
</dbReference>
<evidence type="ECO:0000256" key="1">
    <source>
        <dbReference type="ARBA" id="ARBA00005189"/>
    </source>
</evidence>
<comment type="pathway">
    <text evidence="1">Lipid metabolism.</text>
</comment>
<evidence type="ECO:0000313" key="6">
    <source>
        <dbReference type="EMBL" id="MDR7088794.1"/>
    </source>
</evidence>
<dbReference type="GO" id="GO:0016746">
    <property type="term" value="F:acyltransferase activity"/>
    <property type="evidence" value="ECO:0007669"/>
    <property type="project" value="UniProtKB-KW"/>
</dbReference>
<feature type="domain" description="Phospholipid/glycerol acyltransferase" evidence="5">
    <location>
        <begin position="99"/>
        <end position="205"/>
    </location>
</feature>
<keyword evidence="3 6" id="KW-0012">Acyltransferase</keyword>
<evidence type="ECO:0000259" key="5">
    <source>
        <dbReference type="SMART" id="SM00563"/>
    </source>
</evidence>
<reference evidence="6 7" key="1">
    <citation type="submission" date="2023-07" db="EMBL/GenBank/DDBJ databases">
        <title>Sorghum-associated microbial communities from plants grown in Nebraska, USA.</title>
        <authorList>
            <person name="Schachtman D."/>
        </authorList>
    </citation>
    <scope>NUCLEOTIDE SEQUENCE [LARGE SCALE GENOMIC DNA]</scope>
    <source>
        <strain evidence="6 7">BE190</strain>
    </source>
</reference>
<dbReference type="Pfam" id="PF01553">
    <property type="entry name" value="Acyltransferase"/>
    <property type="match status" value="1"/>
</dbReference>
<dbReference type="CDD" id="cd07989">
    <property type="entry name" value="LPLAT_AGPAT-like"/>
    <property type="match status" value="1"/>
</dbReference>
<dbReference type="PANTHER" id="PTHR10434:SF66">
    <property type="entry name" value="PHOSPHOLIPID_GLYCEROL ACYLTRANSFERASE DOMAIN-CONTAINING PROTEIN"/>
    <property type="match status" value="1"/>
</dbReference>
<gene>
    <name evidence="6" type="ORF">J2X05_000797</name>
</gene>
<protein>
    <submittedName>
        <fullName evidence="6">1-acyl-sn-glycerol-3-phosphate acyltransferase</fullName>
    </submittedName>
</protein>
<keyword evidence="4" id="KW-1133">Transmembrane helix</keyword>
<evidence type="ECO:0000313" key="7">
    <source>
        <dbReference type="Proteomes" id="UP001253595"/>
    </source>
</evidence>
<dbReference type="SMART" id="SM00563">
    <property type="entry name" value="PlsC"/>
    <property type="match status" value="1"/>
</dbReference>
<dbReference type="RefSeq" id="WP_310068892.1">
    <property type="nucleotide sequence ID" value="NZ_JAVDVX010000001.1"/>
</dbReference>
<keyword evidence="4" id="KW-0472">Membrane</keyword>
<comment type="caution">
    <text evidence="6">The sequence shown here is derived from an EMBL/GenBank/DDBJ whole genome shotgun (WGS) entry which is preliminary data.</text>
</comment>
<dbReference type="Proteomes" id="UP001253595">
    <property type="component" value="Unassembled WGS sequence"/>
</dbReference>
<organism evidence="6 7">
    <name type="scientific">Cellvibrio fibrivorans</name>
    <dbReference type="NCBI Taxonomy" id="126350"/>
    <lineage>
        <taxon>Bacteria</taxon>
        <taxon>Pseudomonadati</taxon>
        <taxon>Pseudomonadota</taxon>
        <taxon>Gammaproteobacteria</taxon>
        <taxon>Cellvibrionales</taxon>
        <taxon>Cellvibrionaceae</taxon>
        <taxon>Cellvibrio</taxon>
    </lineage>
</organism>